<gene>
    <name evidence="1" type="ORF">M427DRAFT_59057</name>
</gene>
<dbReference type="Proteomes" id="UP000070544">
    <property type="component" value="Unassembled WGS sequence"/>
</dbReference>
<keyword evidence="2" id="KW-1185">Reference proteome</keyword>
<sequence>MAALAFFAVLTAQGRDMSADTTRFPTIGAALLPTVWECAILPAYFRATLEAQLDKSSTVGFAPRAPWIAPVRIRQ</sequence>
<evidence type="ECO:0000313" key="2">
    <source>
        <dbReference type="Proteomes" id="UP000070544"/>
    </source>
</evidence>
<proteinExistence type="predicted"/>
<evidence type="ECO:0000313" key="1">
    <source>
        <dbReference type="EMBL" id="KXS12946.1"/>
    </source>
</evidence>
<accession>A0A139A818</accession>
<dbReference type="EMBL" id="KQ965783">
    <property type="protein sequence ID" value="KXS12946.1"/>
    <property type="molecule type" value="Genomic_DNA"/>
</dbReference>
<reference evidence="1 2" key="1">
    <citation type="journal article" date="2015" name="Genome Biol. Evol.">
        <title>Phylogenomic analyses indicate that early fungi evolved digesting cell walls of algal ancestors of land plants.</title>
        <authorList>
            <person name="Chang Y."/>
            <person name="Wang S."/>
            <person name="Sekimoto S."/>
            <person name="Aerts A.L."/>
            <person name="Choi C."/>
            <person name="Clum A."/>
            <person name="LaButti K.M."/>
            <person name="Lindquist E.A."/>
            <person name="Yee Ngan C."/>
            <person name="Ohm R.A."/>
            <person name="Salamov A.A."/>
            <person name="Grigoriev I.V."/>
            <person name="Spatafora J.W."/>
            <person name="Berbee M.L."/>
        </authorList>
    </citation>
    <scope>NUCLEOTIDE SEQUENCE [LARGE SCALE GENOMIC DNA]</scope>
    <source>
        <strain evidence="1 2">JEL478</strain>
    </source>
</reference>
<protein>
    <submittedName>
        <fullName evidence="1">Uncharacterized protein</fullName>
    </submittedName>
</protein>
<name>A0A139A818_GONPJ</name>
<organism evidence="1 2">
    <name type="scientific">Gonapodya prolifera (strain JEL478)</name>
    <name type="common">Monoblepharis prolifera</name>
    <dbReference type="NCBI Taxonomy" id="1344416"/>
    <lineage>
        <taxon>Eukaryota</taxon>
        <taxon>Fungi</taxon>
        <taxon>Fungi incertae sedis</taxon>
        <taxon>Chytridiomycota</taxon>
        <taxon>Chytridiomycota incertae sedis</taxon>
        <taxon>Monoblepharidomycetes</taxon>
        <taxon>Monoblepharidales</taxon>
        <taxon>Gonapodyaceae</taxon>
        <taxon>Gonapodya</taxon>
    </lineage>
</organism>
<dbReference type="AlphaFoldDB" id="A0A139A818"/>